<feature type="compositionally biased region" description="Low complexity" evidence="1">
    <location>
        <begin position="603"/>
        <end position="615"/>
    </location>
</feature>
<keyword evidence="4" id="KW-1185">Reference proteome</keyword>
<reference evidence="3 4" key="1">
    <citation type="submission" date="2012-04" db="EMBL/GenBank/DDBJ databases">
        <title>The Genome Sequence of Saprolegnia declina VS20.</title>
        <authorList>
            <consortium name="The Broad Institute Genome Sequencing Platform"/>
            <person name="Russ C."/>
            <person name="Nusbaum C."/>
            <person name="Tyler B."/>
            <person name="van West P."/>
            <person name="Dieguez-Uribeondo J."/>
            <person name="de Bruijn I."/>
            <person name="Tripathy S."/>
            <person name="Jiang R."/>
            <person name="Young S.K."/>
            <person name="Zeng Q."/>
            <person name="Gargeya S."/>
            <person name="Fitzgerald M."/>
            <person name="Haas B."/>
            <person name="Abouelleil A."/>
            <person name="Alvarado L."/>
            <person name="Arachchi H.M."/>
            <person name="Berlin A."/>
            <person name="Chapman S.B."/>
            <person name="Goldberg J."/>
            <person name="Griggs A."/>
            <person name="Gujja S."/>
            <person name="Hansen M."/>
            <person name="Howarth C."/>
            <person name="Imamovic A."/>
            <person name="Larimer J."/>
            <person name="McCowen C."/>
            <person name="Montmayeur A."/>
            <person name="Murphy C."/>
            <person name="Neiman D."/>
            <person name="Pearson M."/>
            <person name="Priest M."/>
            <person name="Roberts A."/>
            <person name="Saif S."/>
            <person name="Shea T."/>
            <person name="Sisk P."/>
            <person name="Sykes S."/>
            <person name="Wortman J."/>
            <person name="Nusbaum C."/>
            <person name="Birren B."/>
        </authorList>
    </citation>
    <scope>NUCLEOTIDE SEQUENCE [LARGE SCALE GENOMIC DNA]</scope>
    <source>
        <strain evidence="3 4">VS20</strain>
    </source>
</reference>
<dbReference type="Proteomes" id="UP000030762">
    <property type="component" value="Unassembled WGS sequence"/>
</dbReference>
<dbReference type="RefSeq" id="XP_008616003.1">
    <property type="nucleotide sequence ID" value="XM_008617781.1"/>
</dbReference>
<evidence type="ECO:0000259" key="2">
    <source>
        <dbReference type="PROSITE" id="PS50020"/>
    </source>
</evidence>
<dbReference type="InterPro" id="IPR036517">
    <property type="entry name" value="FF_domain_sf"/>
</dbReference>
<dbReference type="EMBL" id="JH767174">
    <property type="protein sequence ID" value="EQC30677.1"/>
    <property type="molecule type" value="Genomic_DNA"/>
</dbReference>
<dbReference type="SMART" id="SM00456">
    <property type="entry name" value="WW"/>
    <property type="match status" value="1"/>
</dbReference>
<proteinExistence type="predicted"/>
<dbReference type="InterPro" id="IPR002713">
    <property type="entry name" value="FF_domain"/>
</dbReference>
<dbReference type="InterPro" id="IPR036020">
    <property type="entry name" value="WW_dom_sf"/>
</dbReference>
<dbReference type="Pfam" id="PF01846">
    <property type="entry name" value="FF"/>
    <property type="match status" value="2"/>
</dbReference>
<dbReference type="InterPro" id="IPR001202">
    <property type="entry name" value="WW_dom"/>
</dbReference>
<dbReference type="PANTHER" id="PTHR11864">
    <property type="entry name" value="PRE-MRNA-PROCESSING PROTEIN PRP40"/>
    <property type="match status" value="1"/>
</dbReference>
<dbReference type="SUPFAM" id="SSF81698">
    <property type="entry name" value="FF domain"/>
    <property type="match status" value="3"/>
</dbReference>
<feature type="compositionally biased region" description="Basic and acidic residues" evidence="1">
    <location>
        <begin position="584"/>
        <end position="593"/>
    </location>
</feature>
<name>T0RL63_SAPDV</name>
<dbReference type="PROSITE" id="PS50020">
    <property type="entry name" value="WW_DOMAIN_2"/>
    <property type="match status" value="1"/>
</dbReference>
<dbReference type="AlphaFoldDB" id="T0RL63"/>
<dbReference type="CDD" id="cd00201">
    <property type="entry name" value="WW"/>
    <property type="match status" value="1"/>
</dbReference>
<dbReference type="STRING" id="1156394.T0RL63"/>
<dbReference type="OrthoDB" id="187617at2759"/>
<gene>
    <name evidence="3" type="ORF">SDRG_11730</name>
</gene>
<dbReference type="GO" id="GO:0005685">
    <property type="term" value="C:U1 snRNP"/>
    <property type="evidence" value="ECO:0007669"/>
    <property type="project" value="TreeGrafter"/>
</dbReference>
<feature type="region of interest" description="Disordered" evidence="1">
    <location>
        <begin position="584"/>
        <end position="648"/>
    </location>
</feature>
<evidence type="ECO:0000313" key="4">
    <source>
        <dbReference type="Proteomes" id="UP000030762"/>
    </source>
</evidence>
<dbReference type="GO" id="GO:0003723">
    <property type="term" value="F:RNA binding"/>
    <property type="evidence" value="ECO:0007669"/>
    <property type="project" value="TreeGrafter"/>
</dbReference>
<organism evidence="3 4">
    <name type="scientific">Saprolegnia diclina (strain VS20)</name>
    <dbReference type="NCBI Taxonomy" id="1156394"/>
    <lineage>
        <taxon>Eukaryota</taxon>
        <taxon>Sar</taxon>
        <taxon>Stramenopiles</taxon>
        <taxon>Oomycota</taxon>
        <taxon>Saprolegniomycetes</taxon>
        <taxon>Saprolegniales</taxon>
        <taxon>Saprolegniaceae</taxon>
        <taxon>Saprolegnia</taxon>
    </lineage>
</organism>
<dbReference type="InterPro" id="IPR039726">
    <property type="entry name" value="Prp40-like"/>
</dbReference>
<dbReference type="SMART" id="SM00441">
    <property type="entry name" value="FF"/>
    <property type="match status" value="3"/>
</dbReference>
<sequence>MALSGYVPSTLMKVPSMANPQVAATCPWSEYMDAASGKPYFYHSGTKQCVWDEPEEYRIYKARAAVRLRFNDNATASPTNSEPMDMTPDETPIEEAPATVTAIEATTDGATTATATDAAVEVATKPTTATKSDDEDDIAKYAAMSKADQVAAFKVMLKTLPITPKMKWGDAQRLIADEPAWYALPTNGEKKQAYSEFLTQLTKELDLARRRQQKVAREDFLKLLASCKKISVHTRWHEATTDDFGLTTDDRFKAVADDDERRELFLTFLDDMARSEREYARKKRDEHKATILAYYASPELAISAESRWVVVRDVVFKDEAILGLGVAKRDLEDFFFEYLDTLKKAAAEAKRLARIKARETEDALAAAFRAYLQDEIAHKRITLQMRWRDCLERLEVNETFVALRQANTILARDVFEMTMDKWHATVRDERQWLHTLLERNGFRMQHKTTLRDCLEQLQHTIEPLVGDDPRGTFYRQLLSEATVPESVLDWFSSTHRAEVERAERVAAAKKQKLDDFTDLLTEFFFRSDHLDVPWDDARRLVEGRSRYRAMGSDADAKAAFDAYMTTLRAKMQQVLKTRKLLDAEEGEVRASRSRDRKRRKRSSSTSSSSRSPSASSRKRHKKSSKKKSKKQAKKAKKRSRSRSKRRSS</sequence>
<dbReference type="SUPFAM" id="SSF51045">
    <property type="entry name" value="WW domain"/>
    <property type="match status" value="1"/>
</dbReference>
<dbReference type="OMA" id="RDEIFQD"/>
<dbReference type="Gene3D" id="2.20.70.10">
    <property type="match status" value="1"/>
</dbReference>
<feature type="non-terminal residue" evidence="3">
    <location>
        <position position="1"/>
    </location>
</feature>
<dbReference type="GeneID" id="19952457"/>
<dbReference type="VEuPathDB" id="FungiDB:SDRG_11730"/>
<feature type="compositionally biased region" description="Basic residues" evidence="1">
    <location>
        <begin position="616"/>
        <end position="648"/>
    </location>
</feature>
<accession>T0RL63</accession>
<dbReference type="Pfam" id="PF00397">
    <property type="entry name" value="WW"/>
    <property type="match status" value="1"/>
</dbReference>
<protein>
    <recommendedName>
        <fullName evidence="2">WW domain-containing protein</fullName>
    </recommendedName>
</protein>
<dbReference type="InParanoid" id="T0RL63"/>
<dbReference type="GO" id="GO:0071004">
    <property type="term" value="C:U2-type prespliceosome"/>
    <property type="evidence" value="ECO:0007669"/>
    <property type="project" value="TreeGrafter"/>
</dbReference>
<dbReference type="eggNOG" id="KOG0152">
    <property type="taxonomic scope" value="Eukaryota"/>
</dbReference>
<dbReference type="PANTHER" id="PTHR11864:SF0">
    <property type="entry name" value="PRP40 PRE-MRNA PROCESSING FACTOR 40 HOMOLOG A (YEAST)"/>
    <property type="match status" value="1"/>
</dbReference>
<dbReference type="Gene3D" id="1.10.10.440">
    <property type="entry name" value="FF domain"/>
    <property type="match status" value="3"/>
</dbReference>
<evidence type="ECO:0000256" key="1">
    <source>
        <dbReference type="SAM" id="MobiDB-lite"/>
    </source>
</evidence>
<dbReference type="GO" id="GO:0045292">
    <property type="term" value="P:mRNA cis splicing, via spliceosome"/>
    <property type="evidence" value="ECO:0007669"/>
    <property type="project" value="InterPro"/>
</dbReference>
<feature type="domain" description="WW" evidence="2">
    <location>
        <begin position="27"/>
        <end position="56"/>
    </location>
</feature>
<evidence type="ECO:0000313" key="3">
    <source>
        <dbReference type="EMBL" id="EQC30677.1"/>
    </source>
</evidence>